<keyword evidence="2" id="KW-1185">Reference proteome</keyword>
<gene>
    <name evidence="1" type="ORF">Nepgr_002006</name>
</gene>
<protein>
    <submittedName>
        <fullName evidence="1">Uncharacterized protein</fullName>
    </submittedName>
</protein>
<reference evidence="1" key="1">
    <citation type="submission" date="2023-05" db="EMBL/GenBank/DDBJ databases">
        <title>Nepenthes gracilis genome sequencing.</title>
        <authorList>
            <person name="Fukushima K."/>
        </authorList>
    </citation>
    <scope>NUCLEOTIDE SEQUENCE</scope>
    <source>
        <strain evidence="1">SING2019-196</strain>
    </source>
</reference>
<sequence>MVTFEGDINLLPYSVLFNQALYTIPDYWPSFRAAQDFEGGSVLWLSYFRDRQASSCGFFLLVPPLSLSPWSAEEDSFISSVLGGLIGASACASTKGSKG</sequence>
<proteinExistence type="predicted"/>
<comment type="caution">
    <text evidence="1">The sequence shown here is derived from an EMBL/GenBank/DDBJ whole genome shotgun (WGS) entry which is preliminary data.</text>
</comment>
<name>A0AAD3RWH0_NEPGR</name>
<dbReference type="AlphaFoldDB" id="A0AAD3RWH0"/>
<dbReference type="EMBL" id="BSYO01000002">
    <property type="protein sequence ID" value="GMH00167.1"/>
    <property type="molecule type" value="Genomic_DNA"/>
</dbReference>
<dbReference type="Proteomes" id="UP001279734">
    <property type="component" value="Unassembled WGS sequence"/>
</dbReference>
<organism evidence="1 2">
    <name type="scientific">Nepenthes gracilis</name>
    <name type="common">Slender pitcher plant</name>
    <dbReference type="NCBI Taxonomy" id="150966"/>
    <lineage>
        <taxon>Eukaryota</taxon>
        <taxon>Viridiplantae</taxon>
        <taxon>Streptophyta</taxon>
        <taxon>Embryophyta</taxon>
        <taxon>Tracheophyta</taxon>
        <taxon>Spermatophyta</taxon>
        <taxon>Magnoliopsida</taxon>
        <taxon>eudicotyledons</taxon>
        <taxon>Gunneridae</taxon>
        <taxon>Pentapetalae</taxon>
        <taxon>Caryophyllales</taxon>
        <taxon>Nepenthaceae</taxon>
        <taxon>Nepenthes</taxon>
    </lineage>
</organism>
<accession>A0AAD3RWH0</accession>
<evidence type="ECO:0000313" key="1">
    <source>
        <dbReference type="EMBL" id="GMH00167.1"/>
    </source>
</evidence>
<evidence type="ECO:0000313" key="2">
    <source>
        <dbReference type="Proteomes" id="UP001279734"/>
    </source>
</evidence>